<dbReference type="AlphaFoldDB" id="A0A8S1PPY5"/>
<organism evidence="1 2">
    <name type="scientific">Paramecium primaurelia</name>
    <dbReference type="NCBI Taxonomy" id="5886"/>
    <lineage>
        <taxon>Eukaryota</taxon>
        <taxon>Sar</taxon>
        <taxon>Alveolata</taxon>
        <taxon>Ciliophora</taxon>
        <taxon>Intramacronucleata</taxon>
        <taxon>Oligohymenophorea</taxon>
        <taxon>Peniculida</taxon>
        <taxon>Parameciidae</taxon>
        <taxon>Paramecium</taxon>
    </lineage>
</organism>
<comment type="caution">
    <text evidence="1">The sequence shown here is derived from an EMBL/GenBank/DDBJ whole genome shotgun (WGS) entry which is preliminary data.</text>
</comment>
<evidence type="ECO:0000313" key="1">
    <source>
        <dbReference type="EMBL" id="CAD8105487.1"/>
    </source>
</evidence>
<dbReference type="OMA" id="ANPRHIR"/>
<keyword evidence="2" id="KW-1185">Reference proteome</keyword>
<sequence length="166" mass="19401">MINDFTQLVGWQDYSQSSHTNQLKLLSESMEYPSPITSFKDRKLLPNLCHIRQVTEIRSPRKKSLQSTRIQKSQVLYQIKDESPLKKRPANPRHIRVTPSQFNFTLSEDKFNKINKDQSPTKQKLNKLAPLLQKVHKVQIKNKIITITQKSPLTQLQKLLDVLNEK</sequence>
<proteinExistence type="predicted"/>
<gene>
    <name evidence="1" type="ORF">PPRIM_AZ9-3.1.T1270097</name>
</gene>
<evidence type="ECO:0000313" key="2">
    <source>
        <dbReference type="Proteomes" id="UP000688137"/>
    </source>
</evidence>
<reference evidence="1" key="1">
    <citation type="submission" date="2021-01" db="EMBL/GenBank/DDBJ databases">
        <authorList>
            <consortium name="Genoscope - CEA"/>
            <person name="William W."/>
        </authorList>
    </citation>
    <scope>NUCLEOTIDE SEQUENCE</scope>
</reference>
<accession>A0A8S1PPY5</accession>
<protein>
    <submittedName>
        <fullName evidence="1">Uncharacterized protein</fullName>
    </submittedName>
</protein>
<dbReference type="EMBL" id="CAJJDM010000130">
    <property type="protein sequence ID" value="CAD8105487.1"/>
    <property type="molecule type" value="Genomic_DNA"/>
</dbReference>
<dbReference type="Proteomes" id="UP000688137">
    <property type="component" value="Unassembled WGS sequence"/>
</dbReference>
<name>A0A8S1PPY5_PARPR</name>